<dbReference type="CDD" id="cd00739">
    <property type="entry name" value="DHPS"/>
    <property type="match status" value="1"/>
</dbReference>
<dbReference type="Pfam" id="PF00809">
    <property type="entry name" value="Pterin_bind"/>
    <property type="match status" value="1"/>
</dbReference>
<comment type="similarity">
    <text evidence="9">Belongs to the DHPS family.</text>
</comment>
<keyword evidence="8 9" id="KW-0289">Folate biosynthesis</keyword>
<dbReference type="Gene3D" id="3.20.20.20">
    <property type="entry name" value="Dihydropteroate synthase-like"/>
    <property type="match status" value="1"/>
</dbReference>
<dbReference type="SUPFAM" id="SSF51717">
    <property type="entry name" value="Dihydropteroate synthetase-like"/>
    <property type="match status" value="1"/>
</dbReference>
<comment type="catalytic activity">
    <reaction evidence="1">
        <text>(7,8-dihydropterin-6-yl)methyl diphosphate + 4-aminobenzoate = 7,8-dihydropteroate + diphosphate</text>
        <dbReference type="Rhea" id="RHEA:19949"/>
        <dbReference type="ChEBI" id="CHEBI:17836"/>
        <dbReference type="ChEBI" id="CHEBI:17839"/>
        <dbReference type="ChEBI" id="CHEBI:33019"/>
        <dbReference type="ChEBI" id="CHEBI:72950"/>
        <dbReference type="EC" id="2.5.1.15"/>
    </reaction>
</comment>
<evidence type="ECO:0000313" key="11">
    <source>
        <dbReference type="EMBL" id="AOX18283.1"/>
    </source>
</evidence>
<feature type="domain" description="Pterin-binding" evidence="10">
    <location>
        <begin position="14"/>
        <end position="261"/>
    </location>
</feature>
<dbReference type="InterPro" id="IPR000489">
    <property type="entry name" value="Pterin-binding_dom"/>
</dbReference>
<reference evidence="11 12" key="1">
    <citation type="journal article" date="2016" name="Microb. Cell Fact.">
        <title>Dissection of exopolysaccharide biosynthesis in Kozakia baliensis.</title>
        <authorList>
            <person name="Brandt J.U."/>
            <person name="Jakob F."/>
            <person name="Behr J."/>
            <person name="Geissler A.J."/>
            <person name="Vogel R.F."/>
        </authorList>
    </citation>
    <scope>NUCLEOTIDE SEQUENCE [LARGE SCALE GENOMIC DNA]</scope>
    <source>
        <strain evidence="11 12">DSM 14400</strain>
    </source>
</reference>
<dbReference type="OrthoDB" id="9811744at2"/>
<dbReference type="PROSITE" id="PS00792">
    <property type="entry name" value="DHPS_1"/>
    <property type="match status" value="1"/>
</dbReference>
<dbReference type="GO" id="GO:0004156">
    <property type="term" value="F:dihydropteroate synthase activity"/>
    <property type="evidence" value="ECO:0007669"/>
    <property type="project" value="UniProtKB-EC"/>
</dbReference>
<dbReference type="PANTHER" id="PTHR20941:SF1">
    <property type="entry name" value="FOLIC ACID SYNTHESIS PROTEIN FOL1"/>
    <property type="match status" value="1"/>
</dbReference>
<dbReference type="Proteomes" id="UP000179145">
    <property type="component" value="Chromosome"/>
</dbReference>
<gene>
    <name evidence="11" type="ORF">A0U89_10830</name>
</gene>
<dbReference type="PROSITE" id="PS50972">
    <property type="entry name" value="PTERIN_BINDING"/>
    <property type="match status" value="1"/>
</dbReference>
<evidence type="ECO:0000256" key="8">
    <source>
        <dbReference type="ARBA" id="ARBA00022909"/>
    </source>
</evidence>
<dbReference type="eggNOG" id="COG0294">
    <property type="taxonomic scope" value="Bacteria"/>
</dbReference>
<evidence type="ECO:0000256" key="7">
    <source>
        <dbReference type="ARBA" id="ARBA00022842"/>
    </source>
</evidence>
<evidence type="ECO:0000313" key="12">
    <source>
        <dbReference type="Proteomes" id="UP000179145"/>
    </source>
</evidence>
<keyword evidence="12" id="KW-1185">Reference proteome</keyword>
<sequence>MREKLRAAHEEASPLVMGILNVTPDSFSDGGHFDAPERALAHAARMVQEGADILDLGGESTRPGAAFVEAEEEIARTAPVIAALSAASACPISIDTYKASVAHEAVRAGAVMINDIWGLQHDPDMARVAAETGALVVIMHNREQIEAEIDILDDLRRFFDRVIAQAERAGISRAHLALDPGIGFGKTDAQNLACIAHLDRLREYDMPVLLGLSRKSFLGRALGRDVEHRLGGTLGANLFGATRGAAILRVHDVAPHVDALKIVRLLRAA</sequence>
<dbReference type="GO" id="GO:0046654">
    <property type="term" value="P:tetrahydrofolate biosynthetic process"/>
    <property type="evidence" value="ECO:0007669"/>
    <property type="project" value="UniProtKB-UniPathway"/>
</dbReference>
<dbReference type="InterPro" id="IPR045031">
    <property type="entry name" value="DHP_synth-like"/>
</dbReference>
<dbReference type="EC" id="2.5.1.15" evidence="4 9"/>
<evidence type="ECO:0000259" key="10">
    <source>
        <dbReference type="PROSITE" id="PS50972"/>
    </source>
</evidence>
<keyword evidence="7 9" id="KW-0460">Magnesium</keyword>
<evidence type="ECO:0000256" key="5">
    <source>
        <dbReference type="ARBA" id="ARBA00022679"/>
    </source>
</evidence>
<proteinExistence type="inferred from homology"/>
<dbReference type="UniPathway" id="UPA00077">
    <property type="reaction ID" value="UER00156"/>
</dbReference>
<dbReference type="GO" id="GO:0046872">
    <property type="term" value="F:metal ion binding"/>
    <property type="evidence" value="ECO:0007669"/>
    <property type="project" value="UniProtKB-KW"/>
</dbReference>
<dbReference type="STRING" id="153496.A0U89_10830"/>
<dbReference type="EMBL" id="CP014674">
    <property type="protein sequence ID" value="AOX18283.1"/>
    <property type="molecule type" value="Genomic_DNA"/>
</dbReference>
<dbReference type="PROSITE" id="PS00793">
    <property type="entry name" value="DHPS_2"/>
    <property type="match status" value="1"/>
</dbReference>
<comment type="pathway">
    <text evidence="3 9">Cofactor biosynthesis; tetrahydrofolate biosynthesis; 7,8-dihydrofolate from 2-amino-4-hydroxy-6-hydroxymethyl-7,8-dihydropteridine diphosphate and 4-aminobenzoate: step 1/2.</text>
</comment>
<evidence type="ECO:0000256" key="2">
    <source>
        <dbReference type="ARBA" id="ARBA00001946"/>
    </source>
</evidence>
<comment type="function">
    <text evidence="9">Catalyzes the condensation of para-aminobenzoate (pABA) with 6-hydroxymethyl-7,8-dihydropterin diphosphate (DHPt-PP) to form 7,8-dihydropteroate (H2Pte), the immediate precursor of folate derivatives.</text>
</comment>
<name>A0A1D8UXB6_9PROT</name>
<evidence type="ECO:0000256" key="9">
    <source>
        <dbReference type="RuleBase" id="RU361205"/>
    </source>
</evidence>
<evidence type="ECO:0000256" key="6">
    <source>
        <dbReference type="ARBA" id="ARBA00022723"/>
    </source>
</evidence>
<keyword evidence="5 9" id="KW-0808">Transferase</keyword>
<dbReference type="KEGG" id="kba:A0U89_10830"/>
<dbReference type="NCBIfam" id="TIGR01496">
    <property type="entry name" value="DHPS"/>
    <property type="match status" value="1"/>
</dbReference>
<dbReference type="InterPro" id="IPR011005">
    <property type="entry name" value="Dihydropteroate_synth-like_sf"/>
</dbReference>
<dbReference type="GO" id="GO:0005829">
    <property type="term" value="C:cytosol"/>
    <property type="evidence" value="ECO:0007669"/>
    <property type="project" value="TreeGrafter"/>
</dbReference>
<keyword evidence="6 9" id="KW-0479">Metal-binding</keyword>
<protein>
    <recommendedName>
        <fullName evidence="4 9">Dihydropteroate synthase</fullName>
        <shortName evidence="9">DHPS</shortName>
        <ecNumber evidence="4 9">2.5.1.15</ecNumber>
    </recommendedName>
    <alternativeName>
        <fullName evidence="9">Dihydropteroate pyrophosphorylase</fullName>
    </alternativeName>
</protein>
<comment type="cofactor">
    <cofactor evidence="2 9">
        <name>Mg(2+)</name>
        <dbReference type="ChEBI" id="CHEBI:18420"/>
    </cofactor>
</comment>
<dbReference type="InterPro" id="IPR006390">
    <property type="entry name" value="DHP_synth_dom"/>
</dbReference>
<dbReference type="GO" id="GO:0046656">
    <property type="term" value="P:folic acid biosynthetic process"/>
    <property type="evidence" value="ECO:0007669"/>
    <property type="project" value="UniProtKB-KW"/>
</dbReference>
<accession>A0A1D8UXB6</accession>
<evidence type="ECO:0000256" key="4">
    <source>
        <dbReference type="ARBA" id="ARBA00012458"/>
    </source>
</evidence>
<evidence type="ECO:0000256" key="1">
    <source>
        <dbReference type="ARBA" id="ARBA00000012"/>
    </source>
</evidence>
<organism evidence="11 12">
    <name type="scientific">Kozakia baliensis</name>
    <dbReference type="NCBI Taxonomy" id="153496"/>
    <lineage>
        <taxon>Bacteria</taxon>
        <taxon>Pseudomonadati</taxon>
        <taxon>Pseudomonadota</taxon>
        <taxon>Alphaproteobacteria</taxon>
        <taxon>Acetobacterales</taxon>
        <taxon>Acetobacteraceae</taxon>
        <taxon>Kozakia</taxon>
    </lineage>
</organism>
<dbReference type="PANTHER" id="PTHR20941">
    <property type="entry name" value="FOLATE SYNTHESIS PROTEINS"/>
    <property type="match status" value="1"/>
</dbReference>
<evidence type="ECO:0000256" key="3">
    <source>
        <dbReference type="ARBA" id="ARBA00004763"/>
    </source>
</evidence>
<dbReference type="AlphaFoldDB" id="A0A1D8UXB6"/>